<organism evidence="2 3">
    <name type="scientific">Arcticibacter tournemirensis</name>
    <dbReference type="NCBI Taxonomy" id="699437"/>
    <lineage>
        <taxon>Bacteria</taxon>
        <taxon>Pseudomonadati</taxon>
        <taxon>Bacteroidota</taxon>
        <taxon>Sphingobacteriia</taxon>
        <taxon>Sphingobacteriales</taxon>
        <taxon>Sphingobacteriaceae</taxon>
        <taxon>Arcticibacter</taxon>
    </lineage>
</organism>
<dbReference type="EMBL" id="RXOC01000017">
    <property type="protein sequence ID" value="RXF67438.1"/>
    <property type="molecule type" value="Genomic_DNA"/>
</dbReference>
<evidence type="ECO:0000313" key="3">
    <source>
        <dbReference type="Proteomes" id="UP000290848"/>
    </source>
</evidence>
<dbReference type="RefSeq" id="WP_161973471.1">
    <property type="nucleotide sequence ID" value="NZ_RXOC01000017.1"/>
</dbReference>
<gene>
    <name evidence="2" type="ORF">EKH83_18970</name>
</gene>
<feature type="non-terminal residue" evidence="2">
    <location>
        <position position="1"/>
    </location>
</feature>
<comment type="caution">
    <text evidence="2">The sequence shown here is derived from an EMBL/GenBank/DDBJ whole genome shotgun (WGS) entry which is preliminary data.</text>
</comment>
<dbReference type="InterPro" id="IPR002560">
    <property type="entry name" value="Transposase_DDE"/>
</dbReference>
<dbReference type="AlphaFoldDB" id="A0A4Q0M3E0"/>
<sequence>AANMAKAIRRCFPSARRVIDRFHVQKLASDAVQELRIRYRWEALEEENGLIAQARKTKQSYQPEVLPNGDTLKQLLARSRYLLFKHESKWTLSQKERADILFPRYPLLHKAYQLALRLSNIFTICKSKTQAFKRLAMWYNDVETSAIDSFSTVARSVQSHYEYILNFFDNRSTNAAAESFNAKIKAFRATSRGVRDTAFFLFRLANIYA</sequence>
<evidence type="ECO:0000259" key="1">
    <source>
        <dbReference type="Pfam" id="PF01610"/>
    </source>
</evidence>
<feature type="domain" description="Transposase IS204/IS1001/IS1096/IS1165 DDE" evidence="1">
    <location>
        <begin position="2"/>
        <end position="203"/>
    </location>
</feature>
<reference evidence="2 3" key="1">
    <citation type="submission" date="2018-12" db="EMBL/GenBank/DDBJ databases">
        <title>The Draft Genome Sequence of the Soil Bacterium Pedobacter tournemirensis R1.</title>
        <authorList>
            <person name="He J."/>
        </authorList>
    </citation>
    <scope>NUCLEOTIDE SEQUENCE [LARGE SCALE GENOMIC DNA]</scope>
    <source>
        <strain evidence="2 3">R1</strain>
    </source>
</reference>
<dbReference type="Proteomes" id="UP000290848">
    <property type="component" value="Unassembled WGS sequence"/>
</dbReference>
<dbReference type="InterPro" id="IPR047951">
    <property type="entry name" value="Transpos_ISL3"/>
</dbReference>
<dbReference type="PANTHER" id="PTHR33498:SF1">
    <property type="entry name" value="TRANSPOSASE FOR INSERTION SEQUENCE ELEMENT IS1557"/>
    <property type="match status" value="1"/>
</dbReference>
<evidence type="ECO:0000313" key="2">
    <source>
        <dbReference type="EMBL" id="RXF67438.1"/>
    </source>
</evidence>
<dbReference type="Pfam" id="PF01610">
    <property type="entry name" value="DDE_Tnp_ISL3"/>
    <property type="match status" value="1"/>
</dbReference>
<proteinExistence type="predicted"/>
<protein>
    <submittedName>
        <fullName evidence="2">DDE transposase</fullName>
    </submittedName>
</protein>
<dbReference type="PANTHER" id="PTHR33498">
    <property type="entry name" value="TRANSPOSASE FOR INSERTION SEQUENCE ELEMENT IS1557"/>
    <property type="match status" value="1"/>
</dbReference>
<name>A0A4Q0M3E0_9SPHI</name>
<accession>A0A4Q0M3E0</accession>